<evidence type="ECO:0008006" key="3">
    <source>
        <dbReference type="Google" id="ProtNLM"/>
    </source>
</evidence>
<keyword evidence="2" id="KW-1185">Reference proteome</keyword>
<organism evidence="1 2">
    <name type="scientific">Epilithonimonas bovis DSM 19482</name>
    <dbReference type="NCBI Taxonomy" id="1121284"/>
    <lineage>
        <taxon>Bacteria</taxon>
        <taxon>Pseudomonadati</taxon>
        <taxon>Bacteroidota</taxon>
        <taxon>Flavobacteriia</taxon>
        <taxon>Flavobacteriales</taxon>
        <taxon>Weeksellaceae</taxon>
        <taxon>Chryseobacterium group</taxon>
        <taxon>Epilithonimonas</taxon>
    </lineage>
</organism>
<dbReference type="EMBL" id="FTPU01000003">
    <property type="protein sequence ID" value="SIT95817.1"/>
    <property type="molecule type" value="Genomic_DNA"/>
</dbReference>
<reference evidence="2" key="1">
    <citation type="submission" date="2016-10" db="EMBL/GenBank/DDBJ databases">
        <authorList>
            <person name="Varghese N."/>
            <person name="Submissions S."/>
        </authorList>
    </citation>
    <scope>NUCLEOTIDE SEQUENCE [LARGE SCALE GENOMIC DNA]</scope>
    <source>
        <strain evidence="2">DSM 19482</strain>
    </source>
</reference>
<proteinExistence type="predicted"/>
<evidence type="ECO:0000313" key="2">
    <source>
        <dbReference type="Proteomes" id="UP000187261"/>
    </source>
</evidence>
<dbReference type="AlphaFoldDB" id="A0A1U7PSY2"/>
<dbReference type="InterPro" id="IPR025335">
    <property type="entry name" value="DUF4241"/>
</dbReference>
<dbReference type="Pfam" id="PF14025">
    <property type="entry name" value="DUF4241"/>
    <property type="match status" value="1"/>
</dbReference>
<dbReference type="Proteomes" id="UP000187261">
    <property type="component" value="Unassembled WGS sequence"/>
</dbReference>
<protein>
    <recommendedName>
        <fullName evidence="3">DUF4241 domain-containing protein</fullName>
    </recommendedName>
</protein>
<gene>
    <name evidence="1" type="ORF">SAMN05660493_00483</name>
</gene>
<accession>A0A1U7PSY2</accession>
<evidence type="ECO:0000313" key="1">
    <source>
        <dbReference type="EMBL" id="SIT95817.1"/>
    </source>
</evidence>
<dbReference type="STRING" id="1121284.SAMN05660493_00483"/>
<sequence length="228" mass="25785">MLNTHLPSPNIHQIMNHIDNIKKLFSKNFVENPLLETYEVGKIHISSGKIVASDPLISPDHPAFTQEFPNGDFPVLVHKERDSNCIAYAEIVFDKEKLAENWALALCDNQDIKDLKDGEIYGYPVESGMGSFMDKDSQVSLNNLEQALFQKKGSGFKGIYEEFFHAYFFDEKGAIDQFAVLKPYAEKTENIIAFETGYGEGFYATYIGYSEDNQPVKLISEFIEIGSD</sequence>
<name>A0A1U7PSY2_9FLAO</name>